<dbReference type="Proteomes" id="UP000806285">
    <property type="component" value="Unassembled WGS sequence"/>
</dbReference>
<evidence type="ECO:0000313" key="2">
    <source>
        <dbReference type="EMBL" id="MBE7368575.1"/>
    </source>
</evidence>
<protein>
    <recommendedName>
        <fullName evidence="4">Virulence factor</fullName>
    </recommendedName>
</protein>
<feature type="compositionally biased region" description="Basic residues" evidence="1">
    <location>
        <begin position="158"/>
        <end position="175"/>
    </location>
</feature>
<evidence type="ECO:0000256" key="1">
    <source>
        <dbReference type="SAM" id="MobiDB-lite"/>
    </source>
</evidence>
<dbReference type="Pfam" id="PF12778">
    <property type="entry name" value="PXPV"/>
    <property type="match status" value="1"/>
</dbReference>
<dbReference type="EMBL" id="JADDIV010000004">
    <property type="protein sequence ID" value="MBE7368575.1"/>
    <property type="molecule type" value="Genomic_DNA"/>
</dbReference>
<feature type="region of interest" description="Disordered" evidence="1">
    <location>
        <begin position="156"/>
        <end position="175"/>
    </location>
</feature>
<comment type="caution">
    <text evidence="2">The sequence shown here is derived from an EMBL/GenBank/DDBJ whole genome shotgun (WGS) entry which is preliminary data.</text>
</comment>
<organism evidence="2 3">
    <name type="scientific">Ramlibacter pallidus</name>
    <dbReference type="NCBI Taxonomy" id="2780087"/>
    <lineage>
        <taxon>Bacteria</taxon>
        <taxon>Pseudomonadati</taxon>
        <taxon>Pseudomonadota</taxon>
        <taxon>Betaproteobacteria</taxon>
        <taxon>Burkholderiales</taxon>
        <taxon>Comamonadaceae</taxon>
        <taxon>Ramlibacter</taxon>
    </lineage>
</organism>
<accession>A0ABR9S4Y4</accession>
<evidence type="ECO:0000313" key="3">
    <source>
        <dbReference type="Proteomes" id="UP000806285"/>
    </source>
</evidence>
<sequence>MACCSAPKAGLARLSDEASASGDERRGGLRPATHLTATPLGNPSRLAFNHATGSGKTRDTPSRTLKLKTSRAITAFAALALATLAGAAQARDNVYWSIGIDAAPGVSVGVGNHRPVYVAPAPVYVAPAPIYVAPRPVYVAPPVYYVQPAPVYYGQGYGHHRHKRHKHHRHHRHHH</sequence>
<dbReference type="InterPro" id="IPR024446">
    <property type="entry name" value="PXPV"/>
</dbReference>
<gene>
    <name evidence="2" type="ORF">IM787_13530</name>
</gene>
<name>A0ABR9S4Y4_9BURK</name>
<reference evidence="2 3" key="1">
    <citation type="submission" date="2020-10" db="EMBL/GenBank/DDBJ databases">
        <title>Ramlibacter sp. HM2 16S ribosomal RNA gene Genome sequencing and assembly.</title>
        <authorList>
            <person name="Kang M."/>
        </authorList>
    </citation>
    <scope>NUCLEOTIDE SEQUENCE [LARGE SCALE GENOMIC DNA]</scope>
    <source>
        <strain evidence="2 3">HM2</strain>
    </source>
</reference>
<proteinExistence type="predicted"/>
<evidence type="ECO:0008006" key="4">
    <source>
        <dbReference type="Google" id="ProtNLM"/>
    </source>
</evidence>
<keyword evidence="3" id="KW-1185">Reference proteome</keyword>
<feature type="region of interest" description="Disordered" evidence="1">
    <location>
        <begin position="1"/>
        <end position="43"/>
    </location>
</feature>